<evidence type="ECO:0008006" key="3">
    <source>
        <dbReference type="Google" id="ProtNLM"/>
    </source>
</evidence>
<gene>
    <name evidence="1" type="ORF">PV327_005033</name>
</gene>
<keyword evidence="2" id="KW-1185">Reference proteome</keyword>
<reference evidence="1" key="2">
    <citation type="submission" date="2023-03" db="EMBL/GenBank/DDBJ databases">
        <authorList>
            <person name="Inwood S.N."/>
            <person name="Skelly J.G."/>
            <person name="Guhlin J."/>
            <person name="Harrop T.W.R."/>
            <person name="Goldson S.G."/>
            <person name="Dearden P.K."/>
        </authorList>
    </citation>
    <scope>NUCLEOTIDE SEQUENCE</scope>
    <source>
        <strain evidence="1">Lincoln</strain>
        <tissue evidence="1">Whole body</tissue>
    </source>
</reference>
<name>A0AA39G0S9_MICHY</name>
<dbReference type="EMBL" id="JAQQBR010000003">
    <property type="protein sequence ID" value="KAK0179268.1"/>
    <property type="molecule type" value="Genomic_DNA"/>
</dbReference>
<sequence>MTKNFLNIQEISQNIENIDFRNPNNHRAINDVILGAECGSYLNGLEEIGHQNVKFIREKCLKFYITAAIEIRNRFPFESDFLKKLNVFRPRTALYNHHRETSFRDISYIASQLNGFDERQIKIQWGHLYNDFSFEQKIRHSKSNFDEMWKKILKSFSPRRFPQLQSLTNAVRSLPHSNADPGRAFSVLTDLKTKKR</sequence>
<comment type="caution">
    <text evidence="1">The sequence shown here is derived from an EMBL/GenBank/DDBJ whole genome shotgun (WGS) entry which is preliminary data.</text>
</comment>
<protein>
    <recommendedName>
        <fullName evidence="3">HAT C-terminal dimerisation domain-containing protein</fullName>
    </recommendedName>
</protein>
<organism evidence="1 2">
    <name type="scientific">Microctonus hyperodae</name>
    <name type="common">Parasitoid wasp</name>
    <dbReference type="NCBI Taxonomy" id="165561"/>
    <lineage>
        <taxon>Eukaryota</taxon>
        <taxon>Metazoa</taxon>
        <taxon>Ecdysozoa</taxon>
        <taxon>Arthropoda</taxon>
        <taxon>Hexapoda</taxon>
        <taxon>Insecta</taxon>
        <taxon>Pterygota</taxon>
        <taxon>Neoptera</taxon>
        <taxon>Endopterygota</taxon>
        <taxon>Hymenoptera</taxon>
        <taxon>Apocrita</taxon>
        <taxon>Ichneumonoidea</taxon>
        <taxon>Braconidae</taxon>
        <taxon>Euphorinae</taxon>
        <taxon>Microctonus</taxon>
    </lineage>
</organism>
<dbReference type="Proteomes" id="UP001168972">
    <property type="component" value="Unassembled WGS sequence"/>
</dbReference>
<evidence type="ECO:0000313" key="2">
    <source>
        <dbReference type="Proteomes" id="UP001168972"/>
    </source>
</evidence>
<evidence type="ECO:0000313" key="1">
    <source>
        <dbReference type="EMBL" id="KAK0179268.1"/>
    </source>
</evidence>
<dbReference type="AlphaFoldDB" id="A0AA39G0S9"/>
<proteinExistence type="predicted"/>
<reference evidence="1" key="1">
    <citation type="journal article" date="2023" name="bioRxiv">
        <title>Scaffold-level genome assemblies of two parasitoid biocontrol wasps reveal the parthenogenesis mechanism and an associated novel virus.</title>
        <authorList>
            <person name="Inwood S."/>
            <person name="Skelly J."/>
            <person name="Guhlin J."/>
            <person name="Harrop T."/>
            <person name="Goldson S."/>
            <person name="Dearden P."/>
        </authorList>
    </citation>
    <scope>NUCLEOTIDE SEQUENCE</scope>
    <source>
        <strain evidence="1">Lincoln</strain>
        <tissue evidence="1">Whole body</tissue>
    </source>
</reference>
<accession>A0AA39G0S9</accession>